<proteinExistence type="predicted"/>
<evidence type="ECO:0000313" key="1">
    <source>
        <dbReference type="EMBL" id="SVB64066.1"/>
    </source>
</evidence>
<protein>
    <recommendedName>
        <fullName evidence="2">Soluble ligand binding domain-containing protein</fullName>
    </recommendedName>
</protein>
<sequence>LTLKDYIDLSGGASPYADENSIYLIRSNGSIISPDQLSNSRFFRGNFGGLQAGDTIVVPLEVQPFSGIRATTEITQIVYQMALAAAAVNSF</sequence>
<evidence type="ECO:0008006" key="2">
    <source>
        <dbReference type="Google" id="ProtNLM"/>
    </source>
</evidence>
<name>A0A382FLS4_9ZZZZ</name>
<gene>
    <name evidence="1" type="ORF">METZ01_LOCUS216920</name>
</gene>
<dbReference type="Gene3D" id="3.10.560.10">
    <property type="entry name" value="Outer membrane lipoprotein wza domain like"/>
    <property type="match status" value="1"/>
</dbReference>
<dbReference type="EMBL" id="UINC01050744">
    <property type="protein sequence ID" value="SVB64066.1"/>
    <property type="molecule type" value="Genomic_DNA"/>
</dbReference>
<feature type="non-terminal residue" evidence="1">
    <location>
        <position position="1"/>
    </location>
</feature>
<organism evidence="1">
    <name type="scientific">marine metagenome</name>
    <dbReference type="NCBI Taxonomy" id="408172"/>
    <lineage>
        <taxon>unclassified sequences</taxon>
        <taxon>metagenomes</taxon>
        <taxon>ecological metagenomes</taxon>
    </lineage>
</organism>
<accession>A0A382FLS4</accession>
<dbReference type="AlphaFoldDB" id="A0A382FLS4"/>
<reference evidence="1" key="1">
    <citation type="submission" date="2018-05" db="EMBL/GenBank/DDBJ databases">
        <authorList>
            <person name="Lanie J.A."/>
            <person name="Ng W.-L."/>
            <person name="Kazmierczak K.M."/>
            <person name="Andrzejewski T.M."/>
            <person name="Davidsen T.M."/>
            <person name="Wayne K.J."/>
            <person name="Tettelin H."/>
            <person name="Glass J.I."/>
            <person name="Rusch D."/>
            <person name="Podicherti R."/>
            <person name="Tsui H.-C.T."/>
            <person name="Winkler M.E."/>
        </authorList>
    </citation>
    <scope>NUCLEOTIDE SEQUENCE</scope>
</reference>